<dbReference type="InParanoid" id="A0A0D0A1V3"/>
<sequence>MPNNNEACADFADFHFENPGNFRFITTVHNDTVTLSFTPSVHPLRLSSVESNPSIPSPPYSPLQWEEWASHSEDSLAAPNPGYVSLSASDTDPSANQLGTVNGHLTSHPGGPANNHLAFGGNGSGGGWPGEFSNLFYAPMDLSLVPILLAAQNGTIASHPAPSILRPTVLSPVPATEDLLGTEILTPPIVSIQDTDYNPNATLATPSLLDDTHASSAVHSSCNSFVNASSSDGSTPPHLSPSNSRLSVPHSSLGAEPIQDHDHSSNGTFVNTLSTHASLQVNGHSSNALLTNASIQDDVHSTDTTHENTHSTNTSIVTPLARHETVVSTDGDIETPDAARVFACNEACPLNLINLSNDSNHLSKSNVGGTLTLIPPIATLLDDQNVSHSSIASTPVPNEGDELTQSIYTADLDTSTAASVPNDTHVTSHTSVDDSEGESAHYLNFVNTLTAIINHAGLRHGSAESVAPAPEANESNESCDVFYLHHSPVEEPPAYSSSPGNKHTSIYPITPPTSKATLFDSNENMPSLMPSRPFAPSSPMSESIFKGSRATDDDVPMINLSEMSPPPTVGSIPYNGPSRYDERSVITFDGLTQSEAEHYLTTDYAKFNDYHSMYIPNVVHSVESYCFCQDQLIANDWNIHLYQEGDYSGHPVIPGGIKLPTAGPRSGRTWRERICELRDHRAHTRHLIHLLDTILSTRMLAEASTRASTIKCDNTLHIQGGLTHKMYAGRYRTVNPFFSESEAKRLNSYAAIAEAHGEPQLASKILDALLMPFPDEDSVNALTESRLLDVGSARDILRLVNDRDLVLGIARTGLVVLATSPFRSEMFDDPILSKEWFTFSDLEDEVTHEPKPKKFFL</sequence>
<evidence type="ECO:0000256" key="1">
    <source>
        <dbReference type="SAM" id="MobiDB-lite"/>
    </source>
</evidence>
<dbReference type="Proteomes" id="UP000054485">
    <property type="component" value="Unassembled WGS sequence"/>
</dbReference>
<dbReference type="EMBL" id="KN836387">
    <property type="protein sequence ID" value="KIK32134.1"/>
    <property type="molecule type" value="Genomic_DNA"/>
</dbReference>
<reference evidence="3" key="2">
    <citation type="submission" date="2015-01" db="EMBL/GenBank/DDBJ databases">
        <title>Evolutionary Origins and Diversification of the Mycorrhizal Mutualists.</title>
        <authorList>
            <consortium name="DOE Joint Genome Institute"/>
            <consortium name="Mycorrhizal Genomics Consortium"/>
            <person name="Kohler A."/>
            <person name="Kuo A."/>
            <person name="Nagy L.G."/>
            <person name="Floudas D."/>
            <person name="Copeland A."/>
            <person name="Barry K.W."/>
            <person name="Cichocki N."/>
            <person name="Veneault-Fourrey C."/>
            <person name="LaButti K."/>
            <person name="Lindquist E.A."/>
            <person name="Lipzen A."/>
            <person name="Lundell T."/>
            <person name="Morin E."/>
            <person name="Murat C."/>
            <person name="Riley R."/>
            <person name="Ohm R."/>
            <person name="Sun H."/>
            <person name="Tunlid A."/>
            <person name="Henrissat B."/>
            <person name="Grigoriev I.V."/>
            <person name="Hibbett D.S."/>
            <person name="Martin F."/>
        </authorList>
    </citation>
    <scope>NUCLEOTIDE SEQUENCE [LARGE SCALE GENOMIC DNA]</scope>
    <source>
        <strain evidence="3">UH-Slu-Lm8-n1</strain>
    </source>
</reference>
<feature type="region of interest" description="Disordered" evidence="1">
    <location>
        <begin position="72"/>
        <end position="114"/>
    </location>
</feature>
<dbReference type="AlphaFoldDB" id="A0A0D0A1V3"/>
<protein>
    <submittedName>
        <fullName evidence="2">Uncharacterized protein</fullName>
    </submittedName>
</protein>
<feature type="region of interest" description="Disordered" evidence="1">
    <location>
        <begin position="227"/>
        <end position="264"/>
    </location>
</feature>
<accession>A0A0D0A1V3</accession>
<feature type="compositionally biased region" description="Polar residues" evidence="1">
    <location>
        <begin position="240"/>
        <end position="250"/>
    </location>
</feature>
<evidence type="ECO:0000313" key="2">
    <source>
        <dbReference type="EMBL" id="KIK32134.1"/>
    </source>
</evidence>
<name>A0A0D0A1V3_9AGAM</name>
<evidence type="ECO:0000313" key="3">
    <source>
        <dbReference type="Proteomes" id="UP000054485"/>
    </source>
</evidence>
<organism evidence="2 3">
    <name type="scientific">Suillus luteus UH-Slu-Lm8-n1</name>
    <dbReference type="NCBI Taxonomy" id="930992"/>
    <lineage>
        <taxon>Eukaryota</taxon>
        <taxon>Fungi</taxon>
        <taxon>Dikarya</taxon>
        <taxon>Basidiomycota</taxon>
        <taxon>Agaricomycotina</taxon>
        <taxon>Agaricomycetes</taxon>
        <taxon>Agaricomycetidae</taxon>
        <taxon>Boletales</taxon>
        <taxon>Suillineae</taxon>
        <taxon>Suillaceae</taxon>
        <taxon>Suillus</taxon>
    </lineage>
</organism>
<dbReference type="HOGENOM" id="CLU_333503_0_0_1"/>
<reference evidence="2 3" key="1">
    <citation type="submission" date="2014-04" db="EMBL/GenBank/DDBJ databases">
        <authorList>
            <consortium name="DOE Joint Genome Institute"/>
            <person name="Kuo A."/>
            <person name="Ruytinx J."/>
            <person name="Rineau F."/>
            <person name="Colpaert J."/>
            <person name="Kohler A."/>
            <person name="Nagy L.G."/>
            <person name="Floudas D."/>
            <person name="Copeland A."/>
            <person name="Barry K.W."/>
            <person name="Cichocki N."/>
            <person name="Veneault-Fourrey C."/>
            <person name="LaButti K."/>
            <person name="Lindquist E.A."/>
            <person name="Lipzen A."/>
            <person name="Lundell T."/>
            <person name="Morin E."/>
            <person name="Murat C."/>
            <person name="Sun H."/>
            <person name="Tunlid A."/>
            <person name="Henrissat B."/>
            <person name="Grigoriev I.V."/>
            <person name="Hibbett D.S."/>
            <person name="Martin F."/>
            <person name="Nordberg H.P."/>
            <person name="Cantor M.N."/>
            <person name="Hua S.X."/>
        </authorList>
    </citation>
    <scope>NUCLEOTIDE SEQUENCE [LARGE SCALE GENOMIC DNA]</scope>
    <source>
        <strain evidence="2 3">UH-Slu-Lm8-n1</strain>
    </source>
</reference>
<keyword evidence="3" id="KW-1185">Reference proteome</keyword>
<gene>
    <name evidence="2" type="ORF">CY34DRAFT_19267</name>
</gene>
<feature type="compositionally biased region" description="Polar residues" evidence="1">
    <location>
        <begin position="86"/>
        <end position="105"/>
    </location>
</feature>
<proteinExistence type="predicted"/>